<sequence length="258" mass="30163">MKKIFRLINPAPLTARVRSRECCTYLYRLLKFVGWIPPKENLQRYLYLFWSALVLTFGELYVPLGLALSLVKNFTNFTPGDFLGVLQAFVNANGATSKSIVVIFLYSRLSQMESVLDTMDERLRSESDRRTIHKAVADSNYIFLVYAIVYCCFITSVFVSGVLNGQPPWFLYNPIFDWRSSAINFWMQSILEQIFVTLSVLTVLIWDTYPLIFVFMMRAHIKLLREHILNLRTDPLKTETENYDELTRCIRDHKLILQ</sequence>
<gene>
    <name evidence="11" type="primary">Dvir\GJ24062</name>
    <name evidence="11" type="ORF">Dvir_GJ24062</name>
</gene>
<dbReference type="InterPro" id="IPR004117">
    <property type="entry name" value="7tm6_olfct_rcpt"/>
</dbReference>
<dbReference type="GO" id="GO:0007165">
    <property type="term" value="P:signal transduction"/>
    <property type="evidence" value="ECO:0007669"/>
    <property type="project" value="UniProtKB-KW"/>
</dbReference>
<feature type="transmembrane region" description="Helical" evidence="10">
    <location>
        <begin position="194"/>
        <end position="215"/>
    </location>
</feature>
<evidence type="ECO:0000256" key="10">
    <source>
        <dbReference type="SAM" id="Phobius"/>
    </source>
</evidence>
<keyword evidence="9" id="KW-0807">Transducer</keyword>
<dbReference type="PANTHER" id="PTHR21137">
    <property type="entry name" value="ODORANT RECEPTOR"/>
    <property type="match status" value="1"/>
</dbReference>
<dbReference type="HOGENOM" id="CLU_1078784_0_0_1"/>
<evidence type="ECO:0000256" key="3">
    <source>
        <dbReference type="ARBA" id="ARBA00022606"/>
    </source>
</evidence>
<keyword evidence="6 10" id="KW-1133">Transmembrane helix</keyword>
<dbReference type="EMBL" id="CH940650">
    <property type="protein sequence ID" value="EDW67269.1"/>
    <property type="molecule type" value="Genomic_DNA"/>
</dbReference>
<name>B4M0A7_DROVI</name>
<dbReference type="PhylomeDB" id="B4M0A7"/>
<dbReference type="GO" id="GO:0005549">
    <property type="term" value="F:odorant binding"/>
    <property type="evidence" value="ECO:0007669"/>
    <property type="project" value="InterPro"/>
</dbReference>
<feature type="transmembrane region" description="Helical" evidence="10">
    <location>
        <begin position="82"/>
        <end position="106"/>
    </location>
</feature>
<keyword evidence="4 10" id="KW-0812">Transmembrane</keyword>
<evidence type="ECO:0000256" key="7">
    <source>
        <dbReference type="ARBA" id="ARBA00023136"/>
    </source>
</evidence>
<keyword evidence="12" id="KW-1185">Reference proteome</keyword>
<keyword evidence="7 10" id="KW-0472">Membrane</keyword>
<dbReference type="AlphaFoldDB" id="B4M0A7"/>
<reference evidence="11 12" key="1">
    <citation type="journal article" date="2007" name="Nature">
        <title>Evolution of genes and genomes on the Drosophila phylogeny.</title>
        <authorList>
            <consortium name="Drosophila 12 Genomes Consortium"/>
            <person name="Clark A.G."/>
            <person name="Eisen M.B."/>
            <person name="Smith D.R."/>
            <person name="Bergman C.M."/>
            <person name="Oliver B."/>
            <person name="Markow T.A."/>
            <person name="Kaufman T.C."/>
            <person name="Kellis M."/>
            <person name="Gelbart W."/>
            <person name="Iyer V.N."/>
            <person name="Pollard D.A."/>
            <person name="Sackton T.B."/>
            <person name="Larracuente A.M."/>
            <person name="Singh N.D."/>
            <person name="Abad J.P."/>
            <person name="Abt D.N."/>
            <person name="Adryan B."/>
            <person name="Aguade M."/>
            <person name="Akashi H."/>
            <person name="Anderson W.W."/>
            <person name="Aquadro C.F."/>
            <person name="Ardell D.H."/>
            <person name="Arguello R."/>
            <person name="Artieri C.G."/>
            <person name="Barbash D.A."/>
            <person name="Barker D."/>
            <person name="Barsanti P."/>
            <person name="Batterham P."/>
            <person name="Batzoglou S."/>
            <person name="Begun D."/>
            <person name="Bhutkar A."/>
            <person name="Blanco E."/>
            <person name="Bosak S.A."/>
            <person name="Bradley R.K."/>
            <person name="Brand A.D."/>
            <person name="Brent M.R."/>
            <person name="Brooks A.N."/>
            <person name="Brown R.H."/>
            <person name="Butlin R.K."/>
            <person name="Caggese C."/>
            <person name="Calvi B.R."/>
            <person name="Bernardo de Carvalho A."/>
            <person name="Caspi A."/>
            <person name="Castrezana S."/>
            <person name="Celniker S.E."/>
            <person name="Chang J.L."/>
            <person name="Chapple C."/>
            <person name="Chatterji S."/>
            <person name="Chinwalla A."/>
            <person name="Civetta A."/>
            <person name="Clifton S.W."/>
            <person name="Comeron J.M."/>
            <person name="Costello J.C."/>
            <person name="Coyne J.A."/>
            <person name="Daub J."/>
            <person name="David R.G."/>
            <person name="Delcher A.L."/>
            <person name="Delehaunty K."/>
            <person name="Do C.B."/>
            <person name="Ebling H."/>
            <person name="Edwards K."/>
            <person name="Eickbush T."/>
            <person name="Evans J.D."/>
            <person name="Filipski A."/>
            <person name="Findeiss S."/>
            <person name="Freyhult E."/>
            <person name="Fulton L."/>
            <person name="Fulton R."/>
            <person name="Garcia A.C."/>
            <person name="Gardiner A."/>
            <person name="Garfield D.A."/>
            <person name="Garvin B.E."/>
            <person name="Gibson G."/>
            <person name="Gilbert D."/>
            <person name="Gnerre S."/>
            <person name="Godfrey J."/>
            <person name="Good R."/>
            <person name="Gotea V."/>
            <person name="Gravely B."/>
            <person name="Greenberg A.J."/>
            <person name="Griffiths-Jones S."/>
            <person name="Gross S."/>
            <person name="Guigo R."/>
            <person name="Gustafson E.A."/>
            <person name="Haerty W."/>
            <person name="Hahn M.W."/>
            <person name="Halligan D.L."/>
            <person name="Halpern A.L."/>
            <person name="Halter G.M."/>
            <person name="Han M.V."/>
            <person name="Heger A."/>
            <person name="Hillier L."/>
            <person name="Hinrichs A.S."/>
            <person name="Holmes I."/>
            <person name="Hoskins R.A."/>
            <person name="Hubisz M.J."/>
            <person name="Hultmark D."/>
            <person name="Huntley M.A."/>
            <person name="Jaffe D.B."/>
            <person name="Jagadeeshan S."/>
            <person name="Jeck W.R."/>
            <person name="Johnson J."/>
            <person name="Jones C.D."/>
            <person name="Jordan W.C."/>
            <person name="Karpen G.H."/>
            <person name="Kataoka E."/>
            <person name="Keightley P.D."/>
            <person name="Kheradpour P."/>
            <person name="Kirkness E.F."/>
            <person name="Koerich L.B."/>
            <person name="Kristiansen K."/>
            <person name="Kudrna D."/>
            <person name="Kulathinal R.J."/>
            <person name="Kumar S."/>
            <person name="Kwok R."/>
            <person name="Lander E."/>
            <person name="Langley C.H."/>
            <person name="Lapoint R."/>
            <person name="Lazzaro B.P."/>
            <person name="Lee S.J."/>
            <person name="Levesque L."/>
            <person name="Li R."/>
            <person name="Lin C.F."/>
            <person name="Lin M.F."/>
            <person name="Lindblad-Toh K."/>
            <person name="Llopart A."/>
            <person name="Long M."/>
            <person name="Low L."/>
            <person name="Lozovsky E."/>
            <person name="Lu J."/>
            <person name="Luo M."/>
            <person name="Machado C.A."/>
            <person name="Makalowski W."/>
            <person name="Marzo M."/>
            <person name="Matsuda M."/>
            <person name="Matzkin L."/>
            <person name="McAllister B."/>
            <person name="McBride C.S."/>
            <person name="McKernan B."/>
            <person name="McKernan K."/>
            <person name="Mendez-Lago M."/>
            <person name="Minx P."/>
            <person name="Mollenhauer M.U."/>
            <person name="Montooth K."/>
            <person name="Mount S.M."/>
            <person name="Mu X."/>
            <person name="Myers E."/>
            <person name="Negre B."/>
            <person name="Newfeld S."/>
            <person name="Nielsen R."/>
            <person name="Noor M.A."/>
            <person name="O'Grady P."/>
            <person name="Pachter L."/>
            <person name="Papaceit M."/>
            <person name="Parisi M.J."/>
            <person name="Parisi M."/>
            <person name="Parts L."/>
            <person name="Pedersen J.S."/>
            <person name="Pesole G."/>
            <person name="Phillippy A.M."/>
            <person name="Ponting C.P."/>
            <person name="Pop M."/>
            <person name="Porcelli D."/>
            <person name="Powell J.R."/>
            <person name="Prohaska S."/>
            <person name="Pruitt K."/>
            <person name="Puig M."/>
            <person name="Quesneville H."/>
            <person name="Ram K.R."/>
            <person name="Rand D."/>
            <person name="Rasmussen M.D."/>
            <person name="Reed L.K."/>
            <person name="Reenan R."/>
            <person name="Reily A."/>
            <person name="Remington K.A."/>
            <person name="Rieger T.T."/>
            <person name="Ritchie M.G."/>
            <person name="Robin C."/>
            <person name="Rogers Y.H."/>
            <person name="Rohde C."/>
            <person name="Rozas J."/>
            <person name="Rubenfield M.J."/>
            <person name="Ruiz A."/>
            <person name="Russo S."/>
            <person name="Salzberg S.L."/>
            <person name="Sanchez-Gracia A."/>
            <person name="Saranga D.J."/>
            <person name="Sato H."/>
            <person name="Schaeffer S.W."/>
            <person name="Schatz M.C."/>
            <person name="Schlenke T."/>
            <person name="Schwartz R."/>
            <person name="Segarra C."/>
            <person name="Singh R.S."/>
            <person name="Sirot L."/>
            <person name="Sirota M."/>
            <person name="Sisneros N.B."/>
            <person name="Smith C.D."/>
            <person name="Smith T.F."/>
            <person name="Spieth J."/>
            <person name="Stage D.E."/>
            <person name="Stark A."/>
            <person name="Stephan W."/>
            <person name="Strausberg R.L."/>
            <person name="Strempel S."/>
            <person name="Sturgill D."/>
            <person name="Sutton G."/>
            <person name="Sutton G.G."/>
            <person name="Tao W."/>
            <person name="Teichmann S."/>
            <person name="Tobari Y.N."/>
            <person name="Tomimura Y."/>
            <person name="Tsolas J.M."/>
            <person name="Valente V.L."/>
            <person name="Venter E."/>
            <person name="Venter J.C."/>
            <person name="Vicario S."/>
            <person name="Vieira F.G."/>
            <person name="Vilella A.J."/>
            <person name="Villasante A."/>
            <person name="Walenz B."/>
            <person name="Wang J."/>
            <person name="Wasserman M."/>
            <person name="Watts T."/>
            <person name="Wilson D."/>
            <person name="Wilson R.K."/>
            <person name="Wing R.A."/>
            <person name="Wolfner M.F."/>
            <person name="Wong A."/>
            <person name="Wong G.K."/>
            <person name="Wu C.I."/>
            <person name="Wu G."/>
            <person name="Yamamoto D."/>
            <person name="Yang H.P."/>
            <person name="Yang S.P."/>
            <person name="Yorke J.A."/>
            <person name="Yoshida K."/>
            <person name="Zdobnov E."/>
            <person name="Zhang P."/>
            <person name="Zhang Y."/>
            <person name="Zimin A.V."/>
            <person name="Baldwin J."/>
            <person name="Abdouelleil A."/>
            <person name="Abdulkadir J."/>
            <person name="Abebe A."/>
            <person name="Abera B."/>
            <person name="Abreu J."/>
            <person name="Acer S.C."/>
            <person name="Aftuck L."/>
            <person name="Alexander A."/>
            <person name="An P."/>
            <person name="Anderson E."/>
            <person name="Anderson S."/>
            <person name="Arachi H."/>
            <person name="Azer M."/>
            <person name="Bachantsang P."/>
            <person name="Barry A."/>
            <person name="Bayul T."/>
            <person name="Berlin A."/>
            <person name="Bessette D."/>
            <person name="Bloom T."/>
            <person name="Blye J."/>
            <person name="Boguslavskiy L."/>
            <person name="Bonnet C."/>
            <person name="Boukhgalter B."/>
            <person name="Bourzgui I."/>
            <person name="Brown A."/>
            <person name="Cahill P."/>
            <person name="Channer S."/>
            <person name="Cheshatsang Y."/>
            <person name="Chuda L."/>
            <person name="Citroen M."/>
            <person name="Collymore A."/>
            <person name="Cooke P."/>
            <person name="Costello M."/>
            <person name="D'Aco K."/>
            <person name="Daza R."/>
            <person name="De Haan G."/>
            <person name="DeGray S."/>
            <person name="DeMaso C."/>
            <person name="Dhargay N."/>
            <person name="Dooley K."/>
            <person name="Dooley E."/>
            <person name="Doricent M."/>
            <person name="Dorje P."/>
            <person name="Dorjee K."/>
            <person name="Dupes A."/>
            <person name="Elong R."/>
            <person name="Falk J."/>
            <person name="Farina A."/>
            <person name="Faro S."/>
            <person name="Ferguson D."/>
            <person name="Fisher S."/>
            <person name="Foley C.D."/>
            <person name="Franke A."/>
            <person name="Friedrich D."/>
            <person name="Gadbois L."/>
            <person name="Gearin G."/>
            <person name="Gearin C.R."/>
            <person name="Giannoukos G."/>
            <person name="Goode T."/>
            <person name="Graham J."/>
            <person name="Grandbois E."/>
            <person name="Grewal S."/>
            <person name="Gyaltsen K."/>
            <person name="Hafez N."/>
            <person name="Hagos B."/>
            <person name="Hall J."/>
            <person name="Henson C."/>
            <person name="Hollinger A."/>
            <person name="Honan T."/>
            <person name="Huard M.D."/>
            <person name="Hughes L."/>
            <person name="Hurhula B."/>
            <person name="Husby M.E."/>
            <person name="Kamat A."/>
            <person name="Kanga B."/>
            <person name="Kashin S."/>
            <person name="Khazanovich D."/>
            <person name="Kisner P."/>
            <person name="Lance K."/>
            <person name="Lara M."/>
            <person name="Lee W."/>
            <person name="Lennon N."/>
            <person name="Letendre F."/>
            <person name="LeVine R."/>
            <person name="Lipovsky A."/>
            <person name="Liu X."/>
            <person name="Liu J."/>
            <person name="Liu S."/>
            <person name="Lokyitsang T."/>
            <person name="Lokyitsang Y."/>
            <person name="Lubonja R."/>
            <person name="Lui A."/>
            <person name="MacDonald P."/>
            <person name="Magnisalis V."/>
            <person name="Maru K."/>
            <person name="Matthews C."/>
            <person name="McCusker W."/>
            <person name="McDonough S."/>
            <person name="Mehta T."/>
            <person name="Meldrim J."/>
            <person name="Meneus L."/>
            <person name="Mihai O."/>
            <person name="Mihalev A."/>
            <person name="Mihova T."/>
            <person name="Mittelman R."/>
            <person name="Mlenga V."/>
            <person name="Montmayeur A."/>
            <person name="Mulrain L."/>
            <person name="Navidi A."/>
            <person name="Naylor J."/>
            <person name="Negash T."/>
            <person name="Nguyen T."/>
            <person name="Nguyen N."/>
            <person name="Nicol R."/>
            <person name="Norbu C."/>
            <person name="Norbu N."/>
            <person name="Novod N."/>
            <person name="O'Neill B."/>
            <person name="Osman S."/>
            <person name="Markiewicz E."/>
            <person name="Oyono O.L."/>
            <person name="Patti C."/>
            <person name="Phunkhang P."/>
            <person name="Pierre F."/>
            <person name="Priest M."/>
            <person name="Raghuraman S."/>
            <person name="Rege F."/>
            <person name="Reyes R."/>
            <person name="Rise C."/>
            <person name="Rogov P."/>
            <person name="Ross K."/>
            <person name="Ryan E."/>
            <person name="Settipalli S."/>
            <person name="Shea T."/>
            <person name="Sherpa N."/>
            <person name="Shi L."/>
            <person name="Shih D."/>
            <person name="Sparrow T."/>
            <person name="Spaulding J."/>
            <person name="Stalker J."/>
            <person name="Stange-Thomann N."/>
            <person name="Stavropoulos S."/>
            <person name="Stone C."/>
            <person name="Strader C."/>
            <person name="Tesfaye S."/>
            <person name="Thomson T."/>
            <person name="Thoulutsang Y."/>
            <person name="Thoulutsang D."/>
            <person name="Topham K."/>
            <person name="Topping I."/>
            <person name="Tsamla T."/>
            <person name="Vassiliev H."/>
            <person name="Vo A."/>
            <person name="Wangchuk T."/>
            <person name="Wangdi T."/>
            <person name="Weiand M."/>
            <person name="Wilkinson J."/>
            <person name="Wilson A."/>
            <person name="Yadav S."/>
            <person name="Young G."/>
            <person name="Yu Q."/>
            <person name="Zembek L."/>
            <person name="Zhong D."/>
            <person name="Zimmer A."/>
            <person name="Zwirko Z."/>
            <person name="Jaffe D.B."/>
            <person name="Alvarez P."/>
            <person name="Brockman W."/>
            <person name="Butler J."/>
            <person name="Chin C."/>
            <person name="Gnerre S."/>
            <person name="Grabherr M."/>
            <person name="Kleber M."/>
            <person name="Mauceli E."/>
            <person name="MacCallum I."/>
        </authorList>
    </citation>
    <scope>NUCLEOTIDE SEQUENCE [LARGE SCALE GENOMIC DNA]</scope>
    <source>
        <strain evidence="12">Tucson 15010-1051.87</strain>
    </source>
</reference>
<dbReference type="Pfam" id="PF02949">
    <property type="entry name" value="7tm_6"/>
    <property type="match status" value="1"/>
</dbReference>
<evidence type="ECO:0000256" key="9">
    <source>
        <dbReference type="ARBA" id="ARBA00023224"/>
    </source>
</evidence>
<organism evidence="11 12">
    <name type="scientific">Drosophila virilis</name>
    <name type="common">Fruit fly</name>
    <dbReference type="NCBI Taxonomy" id="7244"/>
    <lineage>
        <taxon>Eukaryota</taxon>
        <taxon>Metazoa</taxon>
        <taxon>Ecdysozoa</taxon>
        <taxon>Arthropoda</taxon>
        <taxon>Hexapoda</taxon>
        <taxon>Insecta</taxon>
        <taxon>Pterygota</taxon>
        <taxon>Neoptera</taxon>
        <taxon>Endopterygota</taxon>
        <taxon>Diptera</taxon>
        <taxon>Brachycera</taxon>
        <taxon>Muscomorpha</taxon>
        <taxon>Ephydroidea</taxon>
        <taxon>Drosophilidae</taxon>
        <taxon>Drosophila</taxon>
    </lineage>
</organism>
<keyword evidence="8" id="KW-0675">Receptor</keyword>
<dbReference type="OrthoDB" id="7871024at2759"/>
<feature type="transmembrane region" description="Helical" evidence="10">
    <location>
        <begin position="45"/>
        <end position="70"/>
    </location>
</feature>
<keyword evidence="2" id="KW-1003">Cell membrane</keyword>
<feature type="transmembrane region" description="Helical" evidence="10">
    <location>
        <begin position="141"/>
        <end position="163"/>
    </location>
</feature>
<proteinExistence type="predicted"/>
<evidence type="ECO:0000313" key="12">
    <source>
        <dbReference type="Proteomes" id="UP000008792"/>
    </source>
</evidence>
<evidence type="ECO:0000256" key="8">
    <source>
        <dbReference type="ARBA" id="ARBA00023170"/>
    </source>
</evidence>
<evidence type="ECO:0000256" key="2">
    <source>
        <dbReference type="ARBA" id="ARBA00022475"/>
    </source>
</evidence>
<evidence type="ECO:0000256" key="1">
    <source>
        <dbReference type="ARBA" id="ARBA00004651"/>
    </source>
</evidence>
<comment type="subcellular location">
    <subcellularLocation>
        <location evidence="1">Cell membrane</location>
        <topology evidence="1">Multi-pass membrane protein</topology>
    </subcellularLocation>
</comment>
<dbReference type="GO" id="GO:0004984">
    <property type="term" value="F:olfactory receptor activity"/>
    <property type="evidence" value="ECO:0007669"/>
    <property type="project" value="InterPro"/>
</dbReference>
<keyword evidence="5" id="KW-0552">Olfaction</keyword>
<dbReference type="GO" id="GO:0005886">
    <property type="term" value="C:plasma membrane"/>
    <property type="evidence" value="ECO:0007669"/>
    <property type="project" value="UniProtKB-SubCell"/>
</dbReference>
<evidence type="ECO:0000313" key="11">
    <source>
        <dbReference type="EMBL" id="EDW67269.1"/>
    </source>
</evidence>
<dbReference type="eggNOG" id="ENOG502T9IX">
    <property type="taxonomic scope" value="Eukaryota"/>
</dbReference>
<evidence type="ECO:0000256" key="5">
    <source>
        <dbReference type="ARBA" id="ARBA00022725"/>
    </source>
</evidence>
<evidence type="ECO:0000256" key="4">
    <source>
        <dbReference type="ARBA" id="ARBA00022692"/>
    </source>
</evidence>
<evidence type="ECO:0008006" key="13">
    <source>
        <dbReference type="Google" id="ProtNLM"/>
    </source>
</evidence>
<dbReference type="OMA" id="LTRCIRD"/>
<protein>
    <recommendedName>
        <fullName evidence="13">Odorant receptor</fullName>
    </recommendedName>
</protein>
<accession>B4M0A7</accession>
<dbReference type="InParanoid" id="B4M0A7"/>
<evidence type="ECO:0000256" key="6">
    <source>
        <dbReference type="ARBA" id="ARBA00022989"/>
    </source>
</evidence>
<dbReference type="Proteomes" id="UP000008792">
    <property type="component" value="Unassembled WGS sequence"/>
</dbReference>
<dbReference type="PANTHER" id="PTHR21137:SF35">
    <property type="entry name" value="ODORANT RECEPTOR 19A-RELATED"/>
    <property type="match status" value="1"/>
</dbReference>
<keyword evidence="3" id="KW-0716">Sensory transduction</keyword>